<dbReference type="Gene3D" id="1.10.1870.10">
    <property type="entry name" value="Domain 3, Saccharopine reductase"/>
    <property type="match status" value="1"/>
</dbReference>
<comment type="caution">
    <text evidence="6">The sequence shown here is derived from an EMBL/GenBank/DDBJ whole genome shotgun (WGS) entry which is preliminary data.</text>
</comment>
<feature type="domain" description="Saccharopine dehydrogenase-like C-terminal" evidence="5">
    <location>
        <begin position="142"/>
        <end position="457"/>
    </location>
</feature>
<dbReference type="Proteomes" id="UP000053558">
    <property type="component" value="Unassembled WGS sequence"/>
</dbReference>
<dbReference type="KEGG" id="cput:CONPUDRAFT_168017"/>
<dbReference type="GeneID" id="19205897"/>
<evidence type="ECO:0000313" key="6">
    <source>
        <dbReference type="EMBL" id="EIW78079.1"/>
    </source>
</evidence>
<dbReference type="SUPFAM" id="SSF51735">
    <property type="entry name" value="NAD(P)-binding Rossmann-fold domains"/>
    <property type="match status" value="1"/>
</dbReference>
<protein>
    <submittedName>
        <fullName evidence="6">Saccharopine dehydrogenase</fullName>
    </submittedName>
</protein>
<accession>A0A5M3MFP1</accession>
<dbReference type="Pfam" id="PF03435">
    <property type="entry name" value="Sacchrp_dh_NADP"/>
    <property type="match status" value="1"/>
</dbReference>
<dbReference type="SUPFAM" id="SSF55347">
    <property type="entry name" value="Glyceraldehyde-3-phosphate dehydrogenase-like, C-terminal domain"/>
    <property type="match status" value="1"/>
</dbReference>
<dbReference type="InterPro" id="IPR051168">
    <property type="entry name" value="AASS"/>
</dbReference>
<dbReference type="GO" id="GO:0019878">
    <property type="term" value="P:lysine biosynthetic process via aminoadipic acid"/>
    <property type="evidence" value="ECO:0007669"/>
    <property type="project" value="TreeGrafter"/>
</dbReference>
<dbReference type="InterPro" id="IPR036291">
    <property type="entry name" value="NAD(P)-bd_dom_sf"/>
</dbReference>
<dbReference type="GO" id="GO:0005737">
    <property type="term" value="C:cytoplasm"/>
    <property type="evidence" value="ECO:0007669"/>
    <property type="project" value="TreeGrafter"/>
</dbReference>
<dbReference type="FunFam" id="3.40.50.720:FF:000072">
    <property type="entry name" value="Saccharopine dehydrogenase [NADP(+), L-glutamate-forming]"/>
    <property type="match status" value="1"/>
</dbReference>
<reference evidence="7" key="1">
    <citation type="journal article" date="2012" name="Science">
        <title>The Paleozoic origin of enzymatic lignin decomposition reconstructed from 31 fungal genomes.</title>
        <authorList>
            <person name="Floudas D."/>
            <person name="Binder M."/>
            <person name="Riley R."/>
            <person name="Barry K."/>
            <person name="Blanchette R.A."/>
            <person name="Henrissat B."/>
            <person name="Martinez A.T."/>
            <person name="Otillar R."/>
            <person name="Spatafora J.W."/>
            <person name="Yadav J.S."/>
            <person name="Aerts A."/>
            <person name="Benoit I."/>
            <person name="Boyd A."/>
            <person name="Carlson A."/>
            <person name="Copeland A."/>
            <person name="Coutinho P.M."/>
            <person name="de Vries R.P."/>
            <person name="Ferreira P."/>
            <person name="Findley K."/>
            <person name="Foster B."/>
            <person name="Gaskell J."/>
            <person name="Glotzer D."/>
            <person name="Gorecki P."/>
            <person name="Heitman J."/>
            <person name="Hesse C."/>
            <person name="Hori C."/>
            <person name="Igarashi K."/>
            <person name="Jurgens J.A."/>
            <person name="Kallen N."/>
            <person name="Kersten P."/>
            <person name="Kohler A."/>
            <person name="Kuees U."/>
            <person name="Kumar T.K.A."/>
            <person name="Kuo A."/>
            <person name="LaButti K."/>
            <person name="Larrondo L.F."/>
            <person name="Lindquist E."/>
            <person name="Ling A."/>
            <person name="Lombard V."/>
            <person name="Lucas S."/>
            <person name="Lundell T."/>
            <person name="Martin R."/>
            <person name="McLaughlin D.J."/>
            <person name="Morgenstern I."/>
            <person name="Morin E."/>
            <person name="Murat C."/>
            <person name="Nagy L.G."/>
            <person name="Nolan M."/>
            <person name="Ohm R.A."/>
            <person name="Patyshakuliyeva A."/>
            <person name="Rokas A."/>
            <person name="Ruiz-Duenas F.J."/>
            <person name="Sabat G."/>
            <person name="Salamov A."/>
            <person name="Samejima M."/>
            <person name="Schmutz J."/>
            <person name="Slot J.C."/>
            <person name="St John F."/>
            <person name="Stenlid J."/>
            <person name="Sun H."/>
            <person name="Sun S."/>
            <person name="Syed K."/>
            <person name="Tsang A."/>
            <person name="Wiebenga A."/>
            <person name="Young D."/>
            <person name="Pisabarro A."/>
            <person name="Eastwood D.C."/>
            <person name="Martin F."/>
            <person name="Cullen D."/>
            <person name="Grigoriev I.V."/>
            <person name="Hibbett D.S."/>
        </authorList>
    </citation>
    <scope>NUCLEOTIDE SEQUENCE [LARGE SCALE GENOMIC DNA]</scope>
    <source>
        <strain evidence="7">RWD-64-598 SS2</strain>
    </source>
</reference>
<dbReference type="PANTHER" id="PTHR11133">
    <property type="entry name" value="SACCHAROPINE DEHYDROGENASE"/>
    <property type="match status" value="1"/>
</dbReference>
<dbReference type="Gene3D" id="3.40.50.720">
    <property type="entry name" value="NAD(P)-binding Rossmann-like Domain"/>
    <property type="match status" value="1"/>
</dbReference>
<evidence type="ECO:0000313" key="7">
    <source>
        <dbReference type="Proteomes" id="UP000053558"/>
    </source>
</evidence>
<feature type="domain" description="Saccharopine dehydrogenase NADP binding" evidence="4">
    <location>
        <begin position="23"/>
        <end position="138"/>
    </location>
</feature>
<evidence type="ECO:0000259" key="4">
    <source>
        <dbReference type="Pfam" id="PF03435"/>
    </source>
</evidence>
<dbReference type="InterPro" id="IPR032095">
    <property type="entry name" value="Sacchrp_dh-like_C"/>
</dbReference>
<dbReference type="Gene3D" id="3.30.360.10">
    <property type="entry name" value="Dihydrodipicolinate Reductase, domain 2"/>
    <property type="match status" value="1"/>
</dbReference>
<keyword evidence="3" id="KW-0028">Amino-acid biosynthesis</keyword>
<keyword evidence="2" id="KW-0560">Oxidoreductase</keyword>
<dbReference type="EMBL" id="JH711583">
    <property type="protein sequence ID" value="EIW78079.1"/>
    <property type="molecule type" value="Genomic_DNA"/>
</dbReference>
<evidence type="ECO:0000256" key="3">
    <source>
        <dbReference type="ARBA" id="ARBA00023154"/>
    </source>
</evidence>
<dbReference type="OMA" id="INEVHEA"/>
<gene>
    <name evidence="6" type="ORF">CONPUDRAFT_168017</name>
</gene>
<dbReference type="GO" id="GO:0004753">
    <property type="term" value="F:saccharopine dehydrogenase activity"/>
    <property type="evidence" value="ECO:0007669"/>
    <property type="project" value="TreeGrafter"/>
</dbReference>
<organism evidence="6 7">
    <name type="scientific">Coniophora puteana (strain RWD-64-598)</name>
    <name type="common">Brown rot fungus</name>
    <dbReference type="NCBI Taxonomy" id="741705"/>
    <lineage>
        <taxon>Eukaryota</taxon>
        <taxon>Fungi</taxon>
        <taxon>Dikarya</taxon>
        <taxon>Basidiomycota</taxon>
        <taxon>Agaricomycotina</taxon>
        <taxon>Agaricomycetes</taxon>
        <taxon>Agaricomycetidae</taxon>
        <taxon>Boletales</taxon>
        <taxon>Coniophorineae</taxon>
        <taxon>Coniophoraceae</taxon>
        <taxon>Coniophora</taxon>
    </lineage>
</organism>
<keyword evidence="7" id="KW-1185">Reference proteome</keyword>
<name>A0A5M3MFP1_CONPW</name>
<sequence>MTSLNNPSALGKYKHGDGDARKILLLGSGYVARPCAEYIVRDSKNQLTIACRTLSSAEALASGLLNTSAIQLDASDAAVLEAEVAKYDLVVSLIPYTFHADVIKAAIKAKVHVVTTSYVSPAMRALDAEAKAAGIVVMNEIGVDPGIDHLYAIKTIGEVHAKGGKIKAFTSYCGGLPAPEAATNPLGYKFSWSARGMILGLLNPASYLSNGKQVDVPGEEVMANARPYHISPAFSFVAYPNRNSVPFREFYGIPEAETVARGSLRYKGFPEYITALVKIGWIDVQEKEWLKDGMSWAKVTQKAINSNNASESTLVQRIKELCAFPNEAEAERVISGFKWIGLFSDEKATVRGGNLLDTLCARLEVLMKYEENERDLVMLQHRFEVEWNDGSKQTLTSTLEAYGEPGGHSAMARLVGIPCGIAVQFVLDGVISTPGVHAPYTKELCDPLRAAVEAEGLGMAEGVL</sequence>
<proteinExistence type="predicted"/>
<evidence type="ECO:0000256" key="2">
    <source>
        <dbReference type="ARBA" id="ARBA00023002"/>
    </source>
</evidence>
<dbReference type="InterPro" id="IPR005097">
    <property type="entry name" value="Sacchrp_dh_NADP-bd"/>
</dbReference>
<dbReference type="PANTHER" id="PTHR11133:SF22">
    <property type="entry name" value="ALPHA-AMINOADIPIC SEMIALDEHYDE SYNTHASE, MITOCHONDRIAL"/>
    <property type="match status" value="1"/>
</dbReference>
<keyword evidence="3" id="KW-0457">Lysine biosynthesis</keyword>
<dbReference type="AlphaFoldDB" id="A0A5M3MFP1"/>
<evidence type="ECO:0000256" key="1">
    <source>
        <dbReference type="ARBA" id="ARBA00022857"/>
    </source>
</evidence>
<dbReference type="FunFam" id="3.30.360.10:FF:000008">
    <property type="entry name" value="Alpha-aminoadipic semialdehyde synthase, mitochondrial"/>
    <property type="match status" value="1"/>
</dbReference>
<dbReference type="OrthoDB" id="10059875at2759"/>
<dbReference type="RefSeq" id="XP_007772326.1">
    <property type="nucleotide sequence ID" value="XM_007774136.1"/>
</dbReference>
<keyword evidence="1" id="KW-0521">NADP</keyword>
<evidence type="ECO:0000259" key="5">
    <source>
        <dbReference type="Pfam" id="PF16653"/>
    </source>
</evidence>
<dbReference type="Pfam" id="PF16653">
    <property type="entry name" value="Sacchrp_dh_C"/>
    <property type="match status" value="1"/>
</dbReference>